<dbReference type="InterPro" id="IPR004868">
    <property type="entry name" value="DNA-dir_DNA_pol_B_mt/vir"/>
</dbReference>
<keyword evidence="3" id="KW-0808">Transferase</keyword>
<proteinExistence type="inferred from homology"/>
<reference evidence="10 11" key="1">
    <citation type="submission" date="2023-01" db="EMBL/GenBank/DDBJ databases">
        <authorList>
            <person name="Whitehead M."/>
        </authorList>
    </citation>
    <scope>NUCLEOTIDE SEQUENCE [LARGE SCALE GENOMIC DNA]</scope>
</reference>
<dbReference type="Pfam" id="PF03175">
    <property type="entry name" value="DNA_pol_B_2"/>
    <property type="match status" value="1"/>
</dbReference>
<comment type="similarity">
    <text evidence="1">Belongs to the DNA polymerase type-B family.</text>
</comment>
<protein>
    <recommendedName>
        <fullName evidence="2">DNA-directed DNA polymerase</fullName>
        <ecNumber evidence="2">2.7.7.7</ecNumber>
    </recommendedName>
</protein>
<keyword evidence="5" id="KW-0235">DNA replication</keyword>
<dbReference type="GO" id="GO:0003887">
    <property type="term" value="F:DNA-directed DNA polymerase activity"/>
    <property type="evidence" value="ECO:0007669"/>
    <property type="project" value="UniProtKB-KW"/>
</dbReference>
<keyword evidence="4" id="KW-0548">Nucleotidyltransferase</keyword>
<dbReference type="GO" id="GO:0000166">
    <property type="term" value="F:nucleotide binding"/>
    <property type="evidence" value="ECO:0007669"/>
    <property type="project" value="InterPro"/>
</dbReference>
<feature type="domain" description="DNA-directed DNA polymerase family B mitochondria/virus" evidence="9">
    <location>
        <begin position="174"/>
        <end position="370"/>
    </location>
</feature>
<dbReference type="InterPro" id="IPR012337">
    <property type="entry name" value="RNaseH-like_sf"/>
</dbReference>
<organism evidence="10 11">
    <name type="scientific">Macrosiphum euphorbiae</name>
    <name type="common">potato aphid</name>
    <dbReference type="NCBI Taxonomy" id="13131"/>
    <lineage>
        <taxon>Eukaryota</taxon>
        <taxon>Metazoa</taxon>
        <taxon>Ecdysozoa</taxon>
        <taxon>Arthropoda</taxon>
        <taxon>Hexapoda</taxon>
        <taxon>Insecta</taxon>
        <taxon>Pterygota</taxon>
        <taxon>Neoptera</taxon>
        <taxon>Paraneoptera</taxon>
        <taxon>Hemiptera</taxon>
        <taxon>Sternorrhyncha</taxon>
        <taxon>Aphidomorpha</taxon>
        <taxon>Aphidoidea</taxon>
        <taxon>Aphididae</taxon>
        <taxon>Macrosiphini</taxon>
        <taxon>Macrosiphum</taxon>
    </lineage>
</organism>
<dbReference type="Pfam" id="PF02945">
    <property type="entry name" value="Endonuclease_7"/>
    <property type="match status" value="1"/>
</dbReference>
<keyword evidence="11" id="KW-1185">Reference proteome</keyword>
<evidence type="ECO:0000256" key="4">
    <source>
        <dbReference type="ARBA" id="ARBA00022695"/>
    </source>
</evidence>
<dbReference type="SUPFAM" id="SSF53098">
    <property type="entry name" value="Ribonuclease H-like"/>
    <property type="match status" value="1"/>
</dbReference>
<dbReference type="EMBL" id="CARXXK010000002">
    <property type="protein sequence ID" value="CAI6356063.1"/>
    <property type="molecule type" value="Genomic_DNA"/>
</dbReference>
<dbReference type="EC" id="2.7.7.7" evidence="2"/>
<dbReference type="InterPro" id="IPR038563">
    <property type="entry name" value="Endonuclease_7_sf"/>
</dbReference>
<evidence type="ECO:0000256" key="6">
    <source>
        <dbReference type="ARBA" id="ARBA00022932"/>
    </source>
</evidence>
<evidence type="ECO:0000256" key="2">
    <source>
        <dbReference type="ARBA" id="ARBA00012417"/>
    </source>
</evidence>
<evidence type="ECO:0000256" key="7">
    <source>
        <dbReference type="ARBA" id="ARBA00023125"/>
    </source>
</evidence>
<dbReference type="PANTHER" id="PTHR31511:SF12">
    <property type="entry name" value="RHO TERMINATION FACTOR N-TERMINAL DOMAIN-CONTAINING PROTEIN"/>
    <property type="match status" value="1"/>
</dbReference>
<evidence type="ECO:0000256" key="3">
    <source>
        <dbReference type="ARBA" id="ARBA00022679"/>
    </source>
</evidence>
<evidence type="ECO:0000259" key="9">
    <source>
        <dbReference type="Pfam" id="PF03175"/>
    </source>
</evidence>
<dbReference type="GO" id="GO:0006260">
    <property type="term" value="P:DNA replication"/>
    <property type="evidence" value="ECO:0007669"/>
    <property type="project" value="UniProtKB-KW"/>
</dbReference>
<keyword evidence="6" id="KW-0239">DNA-directed DNA polymerase</keyword>
<dbReference type="Gene3D" id="3.40.1800.10">
    <property type="entry name" value="His-Me finger endonucleases"/>
    <property type="match status" value="1"/>
</dbReference>
<evidence type="ECO:0000256" key="5">
    <source>
        <dbReference type="ARBA" id="ARBA00022705"/>
    </source>
</evidence>
<dbReference type="InterPro" id="IPR044925">
    <property type="entry name" value="His-Me_finger_sf"/>
</dbReference>
<evidence type="ECO:0000313" key="11">
    <source>
        <dbReference type="Proteomes" id="UP001160148"/>
    </source>
</evidence>
<sequence>MPKEGDCTEFKAWNKTQRHPIVIYADFETILTKTDEKKGAKTRILHRHEAMSYSLIVKASDNVPQELLEEHDIPTESILYRGNKNKTDVARHFVETVTEMAIKIEKLLKTNKPIVSTDKQRQSHDSCNLCNLCKTNFTFDNHKVADHCHLSGKYRKAICNTCNLKLQTPNFIPIFFHNLSNYDAHLIVTELGHDTQTIRVIPNSEEKFISFTKYVTNTFSMRFIDTFRFMASKLLTLDLVTPGLENFRETAKHFVAGDMPLVTRKGVYPYEYIDSWDRLDEERLPSKRSFYSSLKEEHIDEEDFEHAKLVWNHFGCTTLGEYSDLYLKIDVLLLADVFENFRDLCMRTCNLDAVHYFTAPGLSFDAMLKLTGETFTFDGL</sequence>
<dbReference type="SUPFAM" id="SSF54060">
    <property type="entry name" value="His-Me finger endonucleases"/>
    <property type="match status" value="1"/>
</dbReference>
<dbReference type="Proteomes" id="UP001160148">
    <property type="component" value="Unassembled WGS sequence"/>
</dbReference>
<comment type="caution">
    <text evidence="10">The sequence shown here is derived from an EMBL/GenBank/DDBJ whole genome shotgun (WGS) entry which is preliminary data.</text>
</comment>
<keyword evidence="7" id="KW-0238">DNA-binding</keyword>
<dbReference type="AlphaFoldDB" id="A0AAV0WJW1"/>
<evidence type="ECO:0000313" key="10">
    <source>
        <dbReference type="EMBL" id="CAI6356063.1"/>
    </source>
</evidence>
<evidence type="ECO:0000256" key="1">
    <source>
        <dbReference type="ARBA" id="ARBA00005755"/>
    </source>
</evidence>
<gene>
    <name evidence="10" type="ORF">MEUPH1_LOCUS11842</name>
</gene>
<dbReference type="GO" id="GO:0003677">
    <property type="term" value="F:DNA binding"/>
    <property type="evidence" value="ECO:0007669"/>
    <property type="project" value="UniProtKB-KW"/>
</dbReference>
<accession>A0AAV0WJW1</accession>
<evidence type="ECO:0000256" key="8">
    <source>
        <dbReference type="ARBA" id="ARBA00049244"/>
    </source>
</evidence>
<comment type="catalytic activity">
    <reaction evidence="8">
        <text>DNA(n) + a 2'-deoxyribonucleoside 5'-triphosphate = DNA(n+1) + diphosphate</text>
        <dbReference type="Rhea" id="RHEA:22508"/>
        <dbReference type="Rhea" id="RHEA-COMP:17339"/>
        <dbReference type="Rhea" id="RHEA-COMP:17340"/>
        <dbReference type="ChEBI" id="CHEBI:33019"/>
        <dbReference type="ChEBI" id="CHEBI:61560"/>
        <dbReference type="ChEBI" id="CHEBI:173112"/>
        <dbReference type="EC" id="2.7.7.7"/>
    </reaction>
</comment>
<name>A0AAV0WJW1_9HEMI</name>
<dbReference type="InterPro" id="IPR004211">
    <property type="entry name" value="Endonuclease_7"/>
</dbReference>
<dbReference type="PANTHER" id="PTHR31511">
    <property type="entry name" value="PROTEIN CBG23764"/>
    <property type="match status" value="1"/>
</dbReference>